<evidence type="ECO:0000313" key="1">
    <source>
        <dbReference type="EMBL" id="MTR82555.1"/>
    </source>
</evidence>
<evidence type="ECO:0008006" key="3">
    <source>
        <dbReference type="Google" id="ProtNLM"/>
    </source>
</evidence>
<dbReference type="Gene3D" id="2.160.20.110">
    <property type="match status" value="1"/>
</dbReference>
<comment type="caution">
    <text evidence="1">The sequence shown here is derived from an EMBL/GenBank/DDBJ whole genome shotgun (WGS) entry which is preliminary data.</text>
</comment>
<accession>A0A844KPV6</accession>
<reference evidence="1 2" key="1">
    <citation type="journal article" date="2019" name="Nat. Med.">
        <title>A library of human gut bacterial isolates paired with longitudinal multiomics data enables mechanistic microbiome research.</title>
        <authorList>
            <person name="Poyet M."/>
            <person name="Groussin M."/>
            <person name="Gibbons S.M."/>
            <person name="Avila-Pacheco J."/>
            <person name="Jiang X."/>
            <person name="Kearney S.M."/>
            <person name="Perrotta A.R."/>
            <person name="Berdy B."/>
            <person name="Zhao S."/>
            <person name="Lieberman T.D."/>
            <person name="Swanson P.K."/>
            <person name="Smith M."/>
            <person name="Roesemann S."/>
            <person name="Alexander J.E."/>
            <person name="Rich S.A."/>
            <person name="Livny J."/>
            <person name="Vlamakis H."/>
            <person name="Clish C."/>
            <person name="Bullock K."/>
            <person name="Deik A."/>
            <person name="Scott J."/>
            <person name="Pierce K.A."/>
            <person name="Xavier R.J."/>
            <person name="Alm E.J."/>
        </authorList>
    </citation>
    <scope>NUCLEOTIDE SEQUENCE [LARGE SCALE GENOMIC DNA]</scope>
    <source>
        <strain evidence="1 2">BIOML-A1</strain>
    </source>
</reference>
<protein>
    <recommendedName>
        <fullName evidence="3">The GLUG motif</fullName>
    </recommendedName>
</protein>
<evidence type="ECO:0000313" key="2">
    <source>
        <dbReference type="Proteomes" id="UP000446657"/>
    </source>
</evidence>
<dbReference type="RefSeq" id="WP_155177357.1">
    <property type="nucleotide sequence ID" value="NZ_WNAK01000011.1"/>
</dbReference>
<sequence length="281" mass="29574">MTGARNEDTSFSVYGIAMITKKIEKCVNTGNLTIKNTAKGDAGFGLEFEACGVAGSCYGQAKGCGNTGKISVTNQGGKTSRAVVKVCGIEASAVKIKQCYNKGAVSFTGVCSGRDYEGDNEVAGVGFAASMSECYNTGKITVNTKNGFTNVGGVSYCGTKIKNCYNTGTVSLTGKGYAGGVVGEFRDGSCNYNVGKVTAKGKYAMAGEIAGYVSGENTVSDNYYTGSGKKSGREYTSWVPYQSKAKKVSSITFANCPKLSSKYWTYSSRHKRLILKNNKEA</sequence>
<gene>
    <name evidence="1" type="ORF">GMD30_12855</name>
</gene>
<proteinExistence type="predicted"/>
<organism evidence="1 2">
    <name type="scientific">Roseburia faecis</name>
    <dbReference type="NCBI Taxonomy" id="301302"/>
    <lineage>
        <taxon>Bacteria</taxon>
        <taxon>Bacillati</taxon>
        <taxon>Bacillota</taxon>
        <taxon>Clostridia</taxon>
        <taxon>Lachnospirales</taxon>
        <taxon>Lachnospiraceae</taxon>
        <taxon>Roseburia</taxon>
    </lineage>
</organism>
<dbReference type="EMBL" id="WNAL01000028">
    <property type="protein sequence ID" value="MTR82555.1"/>
    <property type="molecule type" value="Genomic_DNA"/>
</dbReference>
<dbReference type="Proteomes" id="UP000446657">
    <property type="component" value="Unassembled WGS sequence"/>
</dbReference>
<name>A0A844KPV6_9FIRM</name>
<dbReference type="AlphaFoldDB" id="A0A844KPV6"/>